<dbReference type="Pfam" id="PF02770">
    <property type="entry name" value="Acyl-CoA_dh_M"/>
    <property type="match status" value="1"/>
</dbReference>
<evidence type="ECO:0000256" key="1">
    <source>
        <dbReference type="ARBA" id="ARBA00001974"/>
    </source>
</evidence>
<dbReference type="InterPro" id="IPR009075">
    <property type="entry name" value="AcylCo_DH/oxidase_C"/>
</dbReference>
<dbReference type="Gene3D" id="1.10.540.10">
    <property type="entry name" value="Acyl-CoA dehydrogenase/oxidase, N-terminal domain"/>
    <property type="match status" value="1"/>
</dbReference>
<dbReference type="Proteomes" id="UP001365405">
    <property type="component" value="Unassembled WGS sequence"/>
</dbReference>
<evidence type="ECO:0000313" key="13">
    <source>
        <dbReference type="EMBL" id="MEK8049504.1"/>
    </source>
</evidence>
<sequence length="386" mass="42282">MSTITSPKPEWLTPELEMLADTAAKFAEKEMLPHDARWRAQKHGDRGLWNKAGAAGLLCASIPEAYGGGGGDFRHDMVILQTWARQMAGGFSNSVHSGIVAQYLLRYGTEAQKQHYLPKMATGECVAAIAMTEPGAGTDLQAIRTRAVKDGSDYVINGSKIFITNGYHADLVVLVCRTGEEKGGKGVSLVLVDTSTPGFRRGKLLDKVGQHTVDTAELFFEDMRVPQSQLLGTQEGRGFIQLMEELPRERLIIAAGGVGTMQRAIAETVAYVKQRSIFGETLMSMQNTRFKLAECQMKATIAESFVNDLVARSLRGELDLPTSAIAKCWVSDAVCQIVDECVQLHGGYGYMMEYPIARLYADTRVGRIYGGSNEVMKELIARAMEK</sequence>
<keyword evidence="4" id="KW-0285">Flavoprotein</keyword>
<gene>
    <name evidence="13" type="ORF">AACH10_04565</name>
</gene>
<name>A0ABU9CFM4_9BURK</name>
<feature type="domain" description="Acyl-CoA dehydrogenase/oxidase C-terminal" evidence="10">
    <location>
        <begin position="236"/>
        <end position="384"/>
    </location>
</feature>
<dbReference type="InterPro" id="IPR036250">
    <property type="entry name" value="AcylCo_DH-like_C"/>
</dbReference>
<dbReference type="Gene3D" id="1.20.140.10">
    <property type="entry name" value="Butyryl-CoA Dehydrogenase, subunit A, domain 3"/>
    <property type="match status" value="1"/>
</dbReference>
<dbReference type="InterPro" id="IPR046373">
    <property type="entry name" value="Acyl-CoA_Oxase/DH_mid-dom_sf"/>
</dbReference>
<evidence type="ECO:0000256" key="5">
    <source>
        <dbReference type="ARBA" id="ARBA00022827"/>
    </source>
</evidence>
<accession>A0ABU9CFM4</accession>
<proteinExistence type="inferred from homology"/>
<evidence type="ECO:0000256" key="6">
    <source>
        <dbReference type="ARBA" id="ARBA00023002"/>
    </source>
</evidence>
<dbReference type="EMBL" id="JBBUTH010000001">
    <property type="protein sequence ID" value="MEK8049504.1"/>
    <property type="molecule type" value="Genomic_DNA"/>
</dbReference>
<dbReference type="InterPro" id="IPR037069">
    <property type="entry name" value="AcylCoA_DH/ox_N_sf"/>
</dbReference>
<comment type="caution">
    <text evidence="13">The sequence shown here is derived from an EMBL/GenBank/DDBJ whole genome shotgun (WGS) entry which is preliminary data.</text>
</comment>
<dbReference type="Gene3D" id="2.40.110.10">
    <property type="entry name" value="Butyryl-CoA Dehydrogenase, subunit A, domain 2"/>
    <property type="match status" value="1"/>
</dbReference>
<dbReference type="PANTHER" id="PTHR48083">
    <property type="entry name" value="MEDIUM-CHAIN SPECIFIC ACYL-COA DEHYDROGENASE, MITOCHONDRIAL-RELATED"/>
    <property type="match status" value="1"/>
</dbReference>
<dbReference type="PROSITE" id="PS00072">
    <property type="entry name" value="ACYL_COA_DH_1"/>
    <property type="match status" value="1"/>
</dbReference>
<feature type="domain" description="Acyl-CoA dehydrogenase/oxidase N-terminal" evidence="12">
    <location>
        <begin position="13"/>
        <end position="124"/>
    </location>
</feature>
<evidence type="ECO:0000256" key="7">
    <source>
        <dbReference type="ARBA" id="ARBA00037085"/>
    </source>
</evidence>
<organism evidence="13 14">
    <name type="scientific">Pseudaquabacterium inlustre</name>
    <dbReference type="NCBI Taxonomy" id="2984192"/>
    <lineage>
        <taxon>Bacteria</taxon>
        <taxon>Pseudomonadati</taxon>
        <taxon>Pseudomonadota</taxon>
        <taxon>Betaproteobacteria</taxon>
        <taxon>Burkholderiales</taxon>
        <taxon>Sphaerotilaceae</taxon>
        <taxon>Pseudaquabacterium</taxon>
    </lineage>
</organism>
<evidence type="ECO:0000256" key="2">
    <source>
        <dbReference type="ARBA" id="ARBA00005102"/>
    </source>
</evidence>
<comment type="similarity">
    <text evidence="3">Belongs to the acyl-CoA dehydrogenase family.</text>
</comment>
<evidence type="ECO:0000259" key="11">
    <source>
        <dbReference type="Pfam" id="PF02770"/>
    </source>
</evidence>
<protein>
    <recommendedName>
        <fullName evidence="8">Acyl-[acyl-carrier-protein] dehydrogenase MbtN</fullName>
    </recommendedName>
    <alternativeName>
        <fullName evidence="9">Mycobactin synthase protein N</fullName>
    </alternativeName>
</protein>
<dbReference type="SUPFAM" id="SSF47203">
    <property type="entry name" value="Acyl-CoA dehydrogenase C-terminal domain-like"/>
    <property type="match status" value="1"/>
</dbReference>
<evidence type="ECO:0000256" key="8">
    <source>
        <dbReference type="ARBA" id="ARBA00040394"/>
    </source>
</evidence>
<evidence type="ECO:0000259" key="10">
    <source>
        <dbReference type="Pfam" id="PF00441"/>
    </source>
</evidence>
<reference evidence="13 14" key="1">
    <citation type="submission" date="2024-04" db="EMBL/GenBank/DDBJ databases">
        <title>Novel species of the genus Ideonella isolated from streams.</title>
        <authorList>
            <person name="Lu H."/>
        </authorList>
    </citation>
    <scope>NUCLEOTIDE SEQUENCE [LARGE SCALE GENOMIC DNA]</scope>
    <source>
        <strain evidence="13 14">DXS22W</strain>
    </source>
</reference>
<dbReference type="Pfam" id="PF02771">
    <property type="entry name" value="Acyl-CoA_dh_N"/>
    <property type="match status" value="1"/>
</dbReference>
<keyword evidence="6" id="KW-0560">Oxidoreductase</keyword>
<evidence type="ECO:0000256" key="9">
    <source>
        <dbReference type="ARBA" id="ARBA00042660"/>
    </source>
</evidence>
<dbReference type="InterPro" id="IPR009100">
    <property type="entry name" value="AcylCoA_DH/oxidase_NM_dom_sf"/>
</dbReference>
<dbReference type="InterPro" id="IPR050741">
    <property type="entry name" value="Acyl-CoA_dehydrogenase"/>
</dbReference>
<dbReference type="InterPro" id="IPR006089">
    <property type="entry name" value="Acyl-CoA_DH_CS"/>
</dbReference>
<feature type="domain" description="Acyl-CoA oxidase/dehydrogenase middle" evidence="11">
    <location>
        <begin position="128"/>
        <end position="223"/>
    </location>
</feature>
<comment type="cofactor">
    <cofactor evidence="1">
        <name>FAD</name>
        <dbReference type="ChEBI" id="CHEBI:57692"/>
    </cofactor>
</comment>
<dbReference type="SUPFAM" id="SSF56645">
    <property type="entry name" value="Acyl-CoA dehydrogenase NM domain-like"/>
    <property type="match status" value="1"/>
</dbReference>
<dbReference type="PANTHER" id="PTHR48083:SF20">
    <property type="entry name" value="LONG-CHAIN SPECIFIC ACYL-COA DEHYDROGENASE, MITOCHONDRIAL"/>
    <property type="match status" value="1"/>
</dbReference>
<dbReference type="RefSeq" id="WP_341409164.1">
    <property type="nucleotide sequence ID" value="NZ_JBBUTH010000001.1"/>
</dbReference>
<dbReference type="InterPro" id="IPR006091">
    <property type="entry name" value="Acyl-CoA_Oxase/DH_mid-dom"/>
</dbReference>
<dbReference type="PROSITE" id="PS00073">
    <property type="entry name" value="ACYL_COA_DH_2"/>
    <property type="match status" value="1"/>
</dbReference>
<comment type="pathway">
    <text evidence="2">Siderophore biosynthesis; mycobactin biosynthesis.</text>
</comment>
<evidence type="ECO:0000256" key="3">
    <source>
        <dbReference type="ARBA" id="ARBA00009347"/>
    </source>
</evidence>
<evidence type="ECO:0000256" key="4">
    <source>
        <dbReference type="ARBA" id="ARBA00022630"/>
    </source>
</evidence>
<dbReference type="InterPro" id="IPR013786">
    <property type="entry name" value="AcylCoA_DH/ox_N"/>
</dbReference>
<comment type="function">
    <text evidence="7">Catalyzes the dehydrogenation at the alpha-beta position of ACP-bound acyl chains. This results in the introduction of a double bond in the lipidic chain, which is further transferred to the epsilon-amino group of lysine residue in the mycobactin core by MbtK.</text>
</comment>
<evidence type="ECO:0000313" key="14">
    <source>
        <dbReference type="Proteomes" id="UP001365405"/>
    </source>
</evidence>
<evidence type="ECO:0000259" key="12">
    <source>
        <dbReference type="Pfam" id="PF02771"/>
    </source>
</evidence>
<keyword evidence="14" id="KW-1185">Reference proteome</keyword>
<keyword evidence="5" id="KW-0274">FAD</keyword>
<dbReference type="Pfam" id="PF00441">
    <property type="entry name" value="Acyl-CoA_dh_1"/>
    <property type="match status" value="1"/>
</dbReference>